<organism evidence="3 4">
    <name type="scientific">Eleusine coracana subsp. coracana</name>
    <dbReference type="NCBI Taxonomy" id="191504"/>
    <lineage>
        <taxon>Eukaryota</taxon>
        <taxon>Viridiplantae</taxon>
        <taxon>Streptophyta</taxon>
        <taxon>Embryophyta</taxon>
        <taxon>Tracheophyta</taxon>
        <taxon>Spermatophyta</taxon>
        <taxon>Magnoliopsida</taxon>
        <taxon>Liliopsida</taxon>
        <taxon>Poales</taxon>
        <taxon>Poaceae</taxon>
        <taxon>PACMAD clade</taxon>
        <taxon>Chloridoideae</taxon>
        <taxon>Cynodonteae</taxon>
        <taxon>Eleusininae</taxon>
        <taxon>Eleusine</taxon>
    </lineage>
</organism>
<dbReference type="Gene3D" id="1.20.1280.50">
    <property type="match status" value="1"/>
</dbReference>
<proteinExistence type="predicted"/>
<dbReference type="EMBL" id="BQKI01000080">
    <property type="protein sequence ID" value="GJN28190.1"/>
    <property type="molecule type" value="Genomic_DNA"/>
</dbReference>
<reference evidence="3" key="1">
    <citation type="journal article" date="2018" name="DNA Res.">
        <title>Multiple hybrid de novo genome assembly of finger millet, an orphan allotetraploid crop.</title>
        <authorList>
            <person name="Hatakeyama M."/>
            <person name="Aluri S."/>
            <person name="Balachadran M.T."/>
            <person name="Sivarajan S.R."/>
            <person name="Patrignani A."/>
            <person name="Gruter S."/>
            <person name="Poveda L."/>
            <person name="Shimizu-Inatsugi R."/>
            <person name="Baeten J."/>
            <person name="Francoijs K.J."/>
            <person name="Nataraja K.N."/>
            <person name="Reddy Y.A.N."/>
            <person name="Phadnis S."/>
            <person name="Ravikumar R.L."/>
            <person name="Schlapbach R."/>
            <person name="Sreeman S.M."/>
            <person name="Shimizu K.K."/>
        </authorList>
    </citation>
    <scope>NUCLEOTIDE SEQUENCE</scope>
</reference>
<sequence>MTHHLFEGMPQRCGSNAASSASRGDPFHALPDSVVQHVLGFLPAGDTVRTCVVARRWHALWRSVARLRIVDVEVEDVWSLNRFVNRVLLLREPGCSLEECEFDIRGFSDLYRVCADQWMRHALICNVRVLQLRLYADHHVHLGDWPLLSRHLMRLEPQASVMLGHHHERYCNFCDKGEPGDCTCDMSIIYYASGRRNNVTVLLGGYIQERSEMLSYI</sequence>
<dbReference type="Pfam" id="PF00646">
    <property type="entry name" value="F-box"/>
    <property type="match status" value="1"/>
</dbReference>
<evidence type="ECO:0000313" key="4">
    <source>
        <dbReference type="Proteomes" id="UP001054889"/>
    </source>
</evidence>
<reference evidence="3" key="2">
    <citation type="submission" date="2021-12" db="EMBL/GenBank/DDBJ databases">
        <title>Resequencing data analysis of finger millet.</title>
        <authorList>
            <person name="Hatakeyama M."/>
            <person name="Aluri S."/>
            <person name="Balachadran M.T."/>
            <person name="Sivarajan S.R."/>
            <person name="Poveda L."/>
            <person name="Shimizu-Inatsugi R."/>
            <person name="Schlapbach R."/>
            <person name="Sreeman S.M."/>
            <person name="Shimizu K.K."/>
        </authorList>
    </citation>
    <scope>NUCLEOTIDE SEQUENCE</scope>
</reference>
<accession>A0AAV5EZT5</accession>
<dbReference type="InterPro" id="IPR036047">
    <property type="entry name" value="F-box-like_dom_sf"/>
</dbReference>
<evidence type="ECO:0000259" key="2">
    <source>
        <dbReference type="Pfam" id="PF00646"/>
    </source>
</evidence>
<feature type="domain" description="F-box" evidence="2">
    <location>
        <begin position="29"/>
        <end position="66"/>
    </location>
</feature>
<feature type="region of interest" description="Disordered" evidence="1">
    <location>
        <begin position="1"/>
        <end position="20"/>
    </location>
</feature>
<gene>
    <name evidence="3" type="primary">gb16287</name>
    <name evidence="3" type="ORF">PR202_gb16287</name>
</gene>
<dbReference type="SUPFAM" id="SSF81383">
    <property type="entry name" value="F-box domain"/>
    <property type="match status" value="1"/>
</dbReference>
<dbReference type="PANTHER" id="PTHR34223:SF51">
    <property type="entry name" value="OS06G0556300 PROTEIN"/>
    <property type="match status" value="1"/>
</dbReference>
<dbReference type="InterPro" id="IPR001810">
    <property type="entry name" value="F-box_dom"/>
</dbReference>
<dbReference type="Proteomes" id="UP001054889">
    <property type="component" value="Unassembled WGS sequence"/>
</dbReference>
<comment type="caution">
    <text evidence="3">The sequence shown here is derived from an EMBL/GenBank/DDBJ whole genome shotgun (WGS) entry which is preliminary data.</text>
</comment>
<dbReference type="InterPro" id="IPR053197">
    <property type="entry name" value="F-box_SCFL_complex_component"/>
</dbReference>
<dbReference type="PANTHER" id="PTHR34223">
    <property type="entry name" value="OS11G0201299 PROTEIN"/>
    <property type="match status" value="1"/>
</dbReference>
<protein>
    <recommendedName>
        <fullName evidence="2">F-box domain-containing protein</fullName>
    </recommendedName>
</protein>
<evidence type="ECO:0000256" key="1">
    <source>
        <dbReference type="SAM" id="MobiDB-lite"/>
    </source>
</evidence>
<keyword evidence="4" id="KW-1185">Reference proteome</keyword>
<name>A0AAV5EZT5_ELECO</name>
<dbReference type="AlphaFoldDB" id="A0AAV5EZT5"/>
<evidence type="ECO:0000313" key="3">
    <source>
        <dbReference type="EMBL" id="GJN28190.1"/>
    </source>
</evidence>